<organism evidence="1 2">
    <name type="scientific">Amanita thiersii Skay4041</name>
    <dbReference type="NCBI Taxonomy" id="703135"/>
    <lineage>
        <taxon>Eukaryota</taxon>
        <taxon>Fungi</taxon>
        <taxon>Dikarya</taxon>
        <taxon>Basidiomycota</taxon>
        <taxon>Agaricomycotina</taxon>
        <taxon>Agaricomycetes</taxon>
        <taxon>Agaricomycetidae</taxon>
        <taxon>Agaricales</taxon>
        <taxon>Pluteineae</taxon>
        <taxon>Amanitaceae</taxon>
        <taxon>Amanita</taxon>
    </lineage>
</organism>
<accession>A0A2A9NJR4</accession>
<proteinExistence type="predicted"/>
<evidence type="ECO:0000313" key="1">
    <source>
        <dbReference type="EMBL" id="PFH48006.1"/>
    </source>
</evidence>
<dbReference type="EMBL" id="KZ302081">
    <property type="protein sequence ID" value="PFH48006.1"/>
    <property type="molecule type" value="Genomic_DNA"/>
</dbReference>
<dbReference type="Proteomes" id="UP000242287">
    <property type="component" value="Unassembled WGS sequence"/>
</dbReference>
<name>A0A2A9NJR4_9AGAR</name>
<dbReference type="AlphaFoldDB" id="A0A2A9NJR4"/>
<evidence type="ECO:0000313" key="2">
    <source>
        <dbReference type="Proteomes" id="UP000242287"/>
    </source>
</evidence>
<protein>
    <submittedName>
        <fullName evidence="1">Uncharacterized protein</fullName>
    </submittedName>
</protein>
<keyword evidence="2" id="KW-1185">Reference proteome</keyword>
<sequence length="60" mass="6840">MGDHDRTTGCDVCLCVDRDIALGLILSTSKHRLLNARHKRLECTLQPSRHTALSRLTRKR</sequence>
<gene>
    <name evidence="1" type="ORF">AMATHDRAFT_66399</name>
</gene>
<reference evidence="1 2" key="1">
    <citation type="submission" date="2014-02" db="EMBL/GenBank/DDBJ databases">
        <title>Transposable element dynamics among asymbiotic and ectomycorrhizal Amanita fungi.</title>
        <authorList>
            <consortium name="DOE Joint Genome Institute"/>
            <person name="Hess J."/>
            <person name="Skrede I."/>
            <person name="Wolfe B."/>
            <person name="LaButti K."/>
            <person name="Ohm R.A."/>
            <person name="Grigoriev I.V."/>
            <person name="Pringle A."/>
        </authorList>
    </citation>
    <scope>NUCLEOTIDE SEQUENCE [LARGE SCALE GENOMIC DNA]</scope>
    <source>
        <strain evidence="1 2">SKay4041</strain>
    </source>
</reference>